<evidence type="ECO:0000313" key="3">
    <source>
        <dbReference type="Proteomes" id="UP000053263"/>
    </source>
</evidence>
<gene>
    <name evidence="2" type="ORF">PLICRDRAFT_180340</name>
</gene>
<feature type="compositionally biased region" description="Pro residues" evidence="1">
    <location>
        <begin position="23"/>
        <end position="33"/>
    </location>
</feature>
<feature type="compositionally biased region" description="Basic and acidic residues" evidence="1">
    <location>
        <begin position="252"/>
        <end position="268"/>
    </location>
</feature>
<keyword evidence="3" id="KW-1185">Reference proteome</keyword>
<feature type="region of interest" description="Disordered" evidence="1">
    <location>
        <begin position="297"/>
        <end position="424"/>
    </location>
</feature>
<dbReference type="EMBL" id="KN832576">
    <property type="protein sequence ID" value="KII83567.1"/>
    <property type="molecule type" value="Genomic_DNA"/>
</dbReference>
<feature type="compositionally biased region" description="Basic and acidic residues" evidence="1">
    <location>
        <begin position="134"/>
        <end position="144"/>
    </location>
</feature>
<name>A0A0C9SQB8_PLICR</name>
<evidence type="ECO:0000256" key="1">
    <source>
        <dbReference type="SAM" id="MobiDB-lite"/>
    </source>
</evidence>
<reference evidence="2 3" key="1">
    <citation type="submission" date="2014-06" db="EMBL/GenBank/DDBJ databases">
        <title>Evolutionary Origins and Diversification of the Mycorrhizal Mutualists.</title>
        <authorList>
            <consortium name="DOE Joint Genome Institute"/>
            <consortium name="Mycorrhizal Genomics Consortium"/>
            <person name="Kohler A."/>
            <person name="Kuo A."/>
            <person name="Nagy L.G."/>
            <person name="Floudas D."/>
            <person name="Copeland A."/>
            <person name="Barry K.W."/>
            <person name="Cichocki N."/>
            <person name="Veneault-Fourrey C."/>
            <person name="LaButti K."/>
            <person name="Lindquist E.A."/>
            <person name="Lipzen A."/>
            <person name="Lundell T."/>
            <person name="Morin E."/>
            <person name="Murat C."/>
            <person name="Riley R."/>
            <person name="Ohm R."/>
            <person name="Sun H."/>
            <person name="Tunlid A."/>
            <person name="Henrissat B."/>
            <person name="Grigoriev I.V."/>
            <person name="Hibbett D.S."/>
            <person name="Martin F."/>
        </authorList>
    </citation>
    <scope>NUCLEOTIDE SEQUENCE [LARGE SCALE GENOMIC DNA]</scope>
    <source>
        <strain evidence="2 3">FD-325 SS-3</strain>
    </source>
</reference>
<dbReference type="AlphaFoldDB" id="A0A0C9SQB8"/>
<feature type="region of interest" description="Disordered" evidence="1">
    <location>
        <begin position="658"/>
        <end position="695"/>
    </location>
</feature>
<feature type="compositionally biased region" description="Low complexity" evidence="1">
    <location>
        <begin position="270"/>
        <end position="285"/>
    </location>
</feature>
<feature type="region of interest" description="Disordered" evidence="1">
    <location>
        <begin position="1"/>
        <end position="144"/>
    </location>
</feature>
<proteinExistence type="predicted"/>
<feature type="compositionally biased region" description="Polar residues" evidence="1">
    <location>
        <begin position="382"/>
        <end position="391"/>
    </location>
</feature>
<organism evidence="2 3">
    <name type="scientific">Plicaturopsis crispa FD-325 SS-3</name>
    <dbReference type="NCBI Taxonomy" id="944288"/>
    <lineage>
        <taxon>Eukaryota</taxon>
        <taxon>Fungi</taxon>
        <taxon>Dikarya</taxon>
        <taxon>Basidiomycota</taxon>
        <taxon>Agaricomycotina</taxon>
        <taxon>Agaricomycetes</taxon>
        <taxon>Agaricomycetidae</taxon>
        <taxon>Amylocorticiales</taxon>
        <taxon>Amylocorticiaceae</taxon>
        <taxon>Plicatura</taxon>
        <taxon>Plicaturopsis crispa</taxon>
    </lineage>
</organism>
<dbReference type="Proteomes" id="UP000053263">
    <property type="component" value="Unassembled WGS sequence"/>
</dbReference>
<feature type="compositionally biased region" description="Polar residues" evidence="1">
    <location>
        <begin position="364"/>
        <end position="374"/>
    </location>
</feature>
<feature type="compositionally biased region" description="Polar residues" evidence="1">
    <location>
        <begin position="400"/>
        <end position="424"/>
    </location>
</feature>
<accession>A0A0C9SQB8</accession>
<evidence type="ECO:0000313" key="2">
    <source>
        <dbReference type="EMBL" id="KII83567.1"/>
    </source>
</evidence>
<feature type="region of interest" description="Disordered" evidence="1">
    <location>
        <begin position="225"/>
        <end position="285"/>
    </location>
</feature>
<dbReference type="OrthoDB" id="3070163at2759"/>
<dbReference type="HOGENOM" id="CLU_024942_0_0_1"/>
<sequence>MAEQISRSTRSKKAALTTEDPPAETPPPGPAPSAEPALATTVPEARKRGRPRKDTASSSGTAPPAKKSREKKVVPPRIGNEGEKEDGDSAATTGKPGAKKRVPRLPPPRSEPLPQRSTRVVNPAAPVMPRPIRKPGEAAAEERRRQELLLELEELEKKKLQALAALEVETSQADAEEEYSAITHLSQVSDISHQVTGSQPEDIEITETTGALGAVELESDIEMMDELLLEDVEEHSGGEAPQKKRTRKKKAGKGETRNKVEEIKETLRASKTPVNSTSTKSSTKAISGLISNWESKATKLRASSHQRSTTKAAGQESDQEVLGGLDDDDAAAIPPTVRDPQSHNNRKNELVGFVADSKPPASEDPTQLVQNPKSMRSKPSTKKLQTTNLLSSAPVHKRSPSTSIEPSEILSTPSTPSTALNDGQSESVAHLPEFARAAWASAFLPTLYAFLAASETPWSPAGADGDLVPALQDIVNTVWPGTNYRVRYNDRIFKTARDRLNDKRSLIGQNAVKAVTEHFKQPQYAGDRNAIATFAAYANRSDGPGLYRIPASISASPADVDYVKPDTLFESTFFISTLASFLKFTKNSRKEYGRPKGALALCAAAVERAFNMFYTGTKVTTGKFGKDTAGAMTDDYVALVNKISERRWKLVLQLCGSNNAGPRGSGQPTSAPPLRQSRRDFYQPSSPPPDDSDDN</sequence>
<protein>
    <submittedName>
        <fullName evidence="2">Uncharacterized protein</fullName>
    </submittedName>
</protein>